<sequence length="168" mass="18490">MSCHSGGPIGVCHNAVMIVPHAVHSAFVKKGLVIDVPRPGFFTFCIRMLGSAPERTCWLAGSSKIDNKSLGAKVMTYGNAFGQPLSRYMFVLWWCVPLVAGVLTLLVKSTVPFLLLTRTTSLVSLKPSDRSRATSSSRVRLPLEFMLNRMKITESASADWSRAQPSFW</sequence>
<dbReference type="InParanoid" id="A0A5E4FB70"/>
<gene>
    <name evidence="3" type="ORF">ALMOND_2B032206</name>
    <name evidence="2" type="ORF">L3X38_009782</name>
</gene>
<evidence type="ECO:0000313" key="2">
    <source>
        <dbReference type="EMBL" id="KAI5341907.1"/>
    </source>
</evidence>
<dbReference type="Proteomes" id="UP001054821">
    <property type="component" value="Chromosome 2"/>
</dbReference>
<reference evidence="3" key="1">
    <citation type="submission" date="2019-07" db="EMBL/GenBank/DDBJ databases">
        <authorList>
            <person name="Alioto T."/>
            <person name="Alioto T."/>
            <person name="Gomez Garrido J."/>
        </authorList>
    </citation>
    <scope>NUCLEOTIDE SEQUENCE</scope>
</reference>
<feature type="transmembrane region" description="Helical" evidence="1">
    <location>
        <begin position="91"/>
        <end position="116"/>
    </location>
</feature>
<keyword evidence="1" id="KW-0812">Transmembrane</keyword>
<proteinExistence type="predicted"/>
<organism evidence="3 4">
    <name type="scientific">Prunus dulcis</name>
    <name type="common">Almond</name>
    <name type="synonym">Amygdalus dulcis</name>
    <dbReference type="NCBI Taxonomy" id="3755"/>
    <lineage>
        <taxon>Eukaryota</taxon>
        <taxon>Viridiplantae</taxon>
        <taxon>Streptophyta</taxon>
        <taxon>Embryophyta</taxon>
        <taxon>Tracheophyta</taxon>
        <taxon>Spermatophyta</taxon>
        <taxon>Magnoliopsida</taxon>
        <taxon>eudicotyledons</taxon>
        <taxon>Gunneridae</taxon>
        <taxon>Pentapetalae</taxon>
        <taxon>rosids</taxon>
        <taxon>fabids</taxon>
        <taxon>Rosales</taxon>
        <taxon>Rosaceae</taxon>
        <taxon>Amygdaloideae</taxon>
        <taxon>Amygdaleae</taxon>
        <taxon>Prunus</taxon>
    </lineage>
</organism>
<dbReference type="AlphaFoldDB" id="A0A5E4FB70"/>
<evidence type="ECO:0000313" key="3">
    <source>
        <dbReference type="EMBL" id="VVA25156.1"/>
    </source>
</evidence>
<keyword evidence="1" id="KW-1133">Transmembrane helix</keyword>
<evidence type="ECO:0000256" key="1">
    <source>
        <dbReference type="SAM" id="Phobius"/>
    </source>
</evidence>
<keyword evidence="1" id="KW-0472">Membrane</keyword>
<dbReference type="Gramene" id="VVA25156">
    <property type="protein sequence ID" value="VVA25156"/>
    <property type="gene ID" value="Prudul26B032206"/>
</dbReference>
<accession>A0A5E4FB70</accession>
<keyword evidence="5" id="KW-1185">Reference proteome</keyword>
<dbReference type="Proteomes" id="UP000327085">
    <property type="component" value="Chromosome 2"/>
</dbReference>
<evidence type="ECO:0000313" key="5">
    <source>
        <dbReference type="Proteomes" id="UP001054821"/>
    </source>
</evidence>
<name>A0A5E4FB70_PRUDU</name>
<evidence type="ECO:0000313" key="4">
    <source>
        <dbReference type="Proteomes" id="UP000327085"/>
    </source>
</evidence>
<reference evidence="4" key="2">
    <citation type="journal article" date="2020" name="Plant J.">
        <title>Transposons played a major role in the diversification between the closely related almond and peach genomes: results from the almond genome sequence.</title>
        <authorList>
            <person name="Alioto T."/>
            <person name="Alexiou K.G."/>
            <person name="Bardil A."/>
            <person name="Barteri F."/>
            <person name="Castanera R."/>
            <person name="Cruz F."/>
            <person name="Dhingra A."/>
            <person name="Duval H."/>
            <person name="Fernandez I Marti A."/>
            <person name="Frias L."/>
            <person name="Galan B."/>
            <person name="Garcia J.L."/>
            <person name="Howad W."/>
            <person name="Gomez-Garrido J."/>
            <person name="Gut M."/>
            <person name="Julca I."/>
            <person name="Morata J."/>
            <person name="Puigdomenech P."/>
            <person name="Ribeca P."/>
            <person name="Rubio Cabetas M.J."/>
            <person name="Vlasova A."/>
            <person name="Wirthensohn M."/>
            <person name="Garcia-Mas J."/>
            <person name="Gabaldon T."/>
            <person name="Casacuberta J.M."/>
            <person name="Arus P."/>
        </authorList>
    </citation>
    <scope>NUCLEOTIDE SEQUENCE [LARGE SCALE GENOMIC DNA]</scope>
    <source>
        <strain evidence="4">cv. Texas</strain>
    </source>
</reference>
<protein>
    <submittedName>
        <fullName evidence="3">Uncharacterized protein</fullName>
    </submittedName>
</protein>
<dbReference type="EMBL" id="JAJFAZ020000002">
    <property type="protein sequence ID" value="KAI5341907.1"/>
    <property type="molecule type" value="Genomic_DNA"/>
</dbReference>
<reference evidence="2 5" key="3">
    <citation type="journal article" date="2022" name="G3 (Bethesda)">
        <title>Whole-genome sequence and methylome profiling of the almond [Prunus dulcis (Mill.) D.A. Webb] cultivar 'Nonpareil'.</title>
        <authorList>
            <person name="D'Amico-Willman K.M."/>
            <person name="Ouma W.Z."/>
            <person name="Meulia T."/>
            <person name="Sideli G.M."/>
            <person name="Gradziel T.M."/>
            <person name="Fresnedo-Ramirez J."/>
        </authorList>
    </citation>
    <scope>NUCLEOTIDE SEQUENCE [LARGE SCALE GENOMIC DNA]</scope>
    <source>
        <strain evidence="2">Clone GOH B32 T37-40</strain>
    </source>
</reference>
<dbReference type="EMBL" id="CABIKO010000091">
    <property type="protein sequence ID" value="VVA25156.1"/>
    <property type="molecule type" value="Genomic_DNA"/>
</dbReference>